<comment type="caution">
    <text evidence="10">The sequence shown here is derived from an EMBL/GenBank/DDBJ whole genome shotgun (WGS) entry which is preliminary data.</text>
</comment>
<comment type="subcellular location">
    <subcellularLocation>
        <location evidence="1">Cell outer membrane</location>
    </subcellularLocation>
</comment>
<evidence type="ECO:0000256" key="8">
    <source>
        <dbReference type="SAM" id="Coils"/>
    </source>
</evidence>
<dbReference type="AlphaFoldDB" id="A0A5A9YYJ1"/>
<evidence type="ECO:0000256" key="2">
    <source>
        <dbReference type="ARBA" id="ARBA00007613"/>
    </source>
</evidence>
<dbReference type="InterPro" id="IPR003423">
    <property type="entry name" value="OMP_efflux"/>
</dbReference>
<dbReference type="EMBL" id="VINQ01000022">
    <property type="protein sequence ID" value="KAA0909935.1"/>
    <property type="molecule type" value="Genomic_DNA"/>
</dbReference>
<gene>
    <name evidence="10" type="ORF">FLO80_19470</name>
</gene>
<keyword evidence="4" id="KW-1134">Transmembrane beta strand</keyword>
<reference evidence="10 11" key="1">
    <citation type="submission" date="2019-07" db="EMBL/GenBank/DDBJ databases">
        <title>Aquicoccus porphyridii gen. nov., sp. nov., isolated from a small marine red alga, Porphyridium marinum.</title>
        <authorList>
            <person name="Liu L."/>
        </authorList>
    </citation>
    <scope>NUCLEOTIDE SEQUENCE [LARGE SCALE GENOMIC DNA]</scope>
    <source>
        <strain evidence="10 11">L1 8-17</strain>
    </source>
</reference>
<evidence type="ECO:0000256" key="1">
    <source>
        <dbReference type="ARBA" id="ARBA00004442"/>
    </source>
</evidence>
<sequence>MRIAMKRKPLARLVAAAILAFAVPVMSQAETVADTMAAAYQHNGLIEQNRALLRAADEDVAIAVSALKPILNWSADMTYSRGRSFTPGTMAASRSSSGTDATIGLAAELLLYDFGRSKIGIGVQKETVLATRQALVSAEQQVLLRAATAFFEVQRRNEFVRLRQNNVRVISEQLRAARDRFEVGEVTRTDVSLAEARLAGARAALAAAQGQLAQANEEFRAAVGRKPGQLSGLGRVPATAKSVDAAKAVALRNHPEMLKVQHEVTATELAILAAEAGMKPQVKLTGRYGLTQNLDDRGFSNGGSVGVEIGGPIYQGGRLSALARQAMARRDQARAGLHVVRHNIALAVGNAWAGLQVARASRDASERQVRAAREAFRGVREEATLGARTTLDVLDAEQELLDAQTNLASAMVDEHVAAYNLLSAMGYLTAERLNLRVPRYDPAAYYNLVKDAPAKRSRQGQQLDKALRSLGKQ</sequence>
<keyword evidence="6" id="KW-0472">Membrane</keyword>
<evidence type="ECO:0000256" key="9">
    <source>
        <dbReference type="SAM" id="SignalP"/>
    </source>
</evidence>
<evidence type="ECO:0000256" key="5">
    <source>
        <dbReference type="ARBA" id="ARBA00022692"/>
    </source>
</evidence>
<comment type="similarity">
    <text evidence="2">Belongs to the outer membrane factor (OMF) (TC 1.B.17) family.</text>
</comment>
<evidence type="ECO:0000256" key="6">
    <source>
        <dbReference type="ARBA" id="ARBA00023136"/>
    </source>
</evidence>
<protein>
    <submittedName>
        <fullName evidence="10">TolC family outer membrane protein</fullName>
    </submittedName>
</protein>
<dbReference type="GO" id="GO:0015562">
    <property type="term" value="F:efflux transmembrane transporter activity"/>
    <property type="evidence" value="ECO:0007669"/>
    <property type="project" value="InterPro"/>
</dbReference>
<dbReference type="SUPFAM" id="SSF56954">
    <property type="entry name" value="Outer membrane efflux proteins (OEP)"/>
    <property type="match status" value="1"/>
</dbReference>
<keyword evidence="9" id="KW-0732">Signal</keyword>
<accession>A0A5A9YYJ1</accession>
<dbReference type="GO" id="GO:0009279">
    <property type="term" value="C:cell outer membrane"/>
    <property type="evidence" value="ECO:0007669"/>
    <property type="project" value="UniProtKB-SubCell"/>
</dbReference>
<dbReference type="PANTHER" id="PTHR30026:SF22">
    <property type="entry name" value="OUTER MEMBRANE EFFLUX PROTEIN"/>
    <property type="match status" value="1"/>
</dbReference>
<evidence type="ECO:0000256" key="7">
    <source>
        <dbReference type="ARBA" id="ARBA00023237"/>
    </source>
</evidence>
<feature type="signal peptide" evidence="9">
    <location>
        <begin position="1"/>
        <end position="29"/>
    </location>
</feature>
<organism evidence="10 11">
    <name type="scientific">Aquicoccus porphyridii</name>
    <dbReference type="NCBI Taxonomy" id="1852029"/>
    <lineage>
        <taxon>Bacteria</taxon>
        <taxon>Pseudomonadati</taxon>
        <taxon>Pseudomonadota</taxon>
        <taxon>Alphaproteobacteria</taxon>
        <taxon>Rhodobacterales</taxon>
        <taxon>Paracoccaceae</taxon>
        <taxon>Aquicoccus</taxon>
    </lineage>
</organism>
<dbReference type="InterPro" id="IPR010130">
    <property type="entry name" value="T1SS_OMP_TolC"/>
</dbReference>
<dbReference type="Pfam" id="PF02321">
    <property type="entry name" value="OEP"/>
    <property type="match status" value="2"/>
</dbReference>
<dbReference type="GO" id="GO:1990281">
    <property type="term" value="C:efflux pump complex"/>
    <property type="evidence" value="ECO:0007669"/>
    <property type="project" value="TreeGrafter"/>
</dbReference>
<dbReference type="InterPro" id="IPR051906">
    <property type="entry name" value="TolC-like"/>
</dbReference>
<dbReference type="PANTHER" id="PTHR30026">
    <property type="entry name" value="OUTER MEMBRANE PROTEIN TOLC"/>
    <property type="match status" value="1"/>
</dbReference>
<dbReference type="GO" id="GO:0015288">
    <property type="term" value="F:porin activity"/>
    <property type="evidence" value="ECO:0007669"/>
    <property type="project" value="TreeGrafter"/>
</dbReference>
<dbReference type="NCBIfam" id="TIGR01844">
    <property type="entry name" value="type_I_sec_TolC"/>
    <property type="match status" value="1"/>
</dbReference>
<keyword evidence="5" id="KW-0812">Transmembrane</keyword>
<keyword evidence="11" id="KW-1185">Reference proteome</keyword>
<evidence type="ECO:0000313" key="10">
    <source>
        <dbReference type="EMBL" id="KAA0909935.1"/>
    </source>
</evidence>
<feature type="chain" id="PRO_5022861819" evidence="9">
    <location>
        <begin position="30"/>
        <end position="473"/>
    </location>
</feature>
<feature type="coiled-coil region" evidence="8">
    <location>
        <begin position="198"/>
        <end position="225"/>
    </location>
</feature>
<proteinExistence type="inferred from homology"/>
<evidence type="ECO:0000256" key="4">
    <source>
        <dbReference type="ARBA" id="ARBA00022452"/>
    </source>
</evidence>
<dbReference type="Gene3D" id="1.20.1600.10">
    <property type="entry name" value="Outer membrane efflux proteins (OEP)"/>
    <property type="match status" value="1"/>
</dbReference>
<dbReference type="Proteomes" id="UP000325291">
    <property type="component" value="Unassembled WGS sequence"/>
</dbReference>
<evidence type="ECO:0000313" key="11">
    <source>
        <dbReference type="Proteomes" id="UP000325291"/>
    </source>
</evidence>
<keyword evidence="3" id="KW-0813">Transport</keyword>
<keyword evidence="7" id="KW-0998">Cell outer membrane</keyword>
<name>A0A5A9YYJ1_9RHOB</name>
<keyword evidence="8" id="KW-0175">Coiled coil</keyword>
<evidence type="ECO:0000256" key="3">
    <source>
        <dbReference type="ARBA" id="ARBA00022448"/>
    </source>
</evidence>